<name>A0ABT6AFV0_9ACTN</name>
<organism evidence="1 2">
    <name type="scientific">Streptomyces tropicalis</name>
    <dbReference type="NCBI Taxonomy" id="3034234"/>
    <lineage>
        <taxon>Bacteria</taxon>
        <taxon>Bacillati</taxon>
        <taxon>Actinomycetota</taxon>
        <taxon>Actinomycetes</taxon>
        <taxon>Kitasatosporales</taxon>
        <taxon>Streptomycetaceae</taxon>
        <taxon>Streptomyces</taxon>
    </lineage>
</organism>
<reference evidence="1 2" key="1">
    <citation type="submission" date="2023-03" db="EMBL/GenBank/DDBJ databases">
        <title>Draft genome sequence of Streptomyces sp. K1PA1 isolated from peat swamp forest in Thailand.</title>
        <authorList>
            <person name="Klaysubun C."/>
            <person name="Duangmal K."/>
        </authorList>
    </citation>
    <scope>NUCLEOTIDE SEQUENCE [LARGE SCALE GENOMIC DNA]</scope>
    <source>
        <strain evidence="1 2">K1PA1</strain>
    </source>
</reference>
<keyword evidence="2" id="KW-1185">Reference proteome</keyword>
<comment type="caution">
    <text evidence="1">The sequence shown here is derived from an EMBL/GenBank/DDBJ whole genome shotgun (WGS) entry which is preliminary data.</text>
</comment>
<gene>
    <name evidence="1" type="ORF">P3H78_32505</name>
</gene>
<protein>
    <submittedName>
        <fullName evidence="1">Uncharacterized protein</fullName>
    </submittedName>
</protein>
<proteinExistence type="predicted"/>
<dbReference type="Proteomes" id="UP001221150">
    <property type="component" value="Unassembled WGS sequence"/>
</dbReference>
<evidence type="ECO:0000313" key="2">
    <source>
        <dbReference type="Proteomes" id="UP001221150"/>
    </source>
</evidence>
<dbReference type="EMBL" id="JARJBB010000053">
    <property type="protein sequence ID" value="MDF3303246.1"/>
    <property type="molecule type" value="Genomic_DNA"/>
</dbReference>
<sequence>MIDSVVTNDRRRITVDLPSNRPVADMFGRQRAIAQVTLSFTDTTLKAVRLTADDGEAAYVDQSDLKDPMTWPDWLSDLVTEHRPAPFGTGQQLAAALLAALREEAKERRTHADASDGALLGRLDELEPTETLNALDELGLLTGSLLRAAKDTLTHLDPRTYRSPTHQQN</sequence>
<evidence type="ECO:0000313" key="1">
    <source>
        <dbReference type="EMBL" id="MDF3303246.1"/>
    </source>
</evidence>
<accession>A0ABT6AFV0</accession>
<dbReference type="RefSeq" id="WP_276112781.1">
    <property type="nucleotide sequence ID" value="NZ_JARJBB010000053.1"/>
</dbReference>